<dbReference type="Pfam" id="PF02472">
    <property type="entry name" value="ExbD"/>
    <property type="match status" value="1"/>
</dbReference>
<evidence type="ECO:0000256" key="7">
    <source>
        <dbReference type="RuleBase" id="RU003879"/>
    </source>
</evidence>
<keyword evidence="4 7" id="KW-0812">Transmembrane</keyword>
<evidence type="ECO:0000313" key="9">
    <source>
        <dbReference type="EMBL" id="RHK50193.1"/>
    </source>
</evidence>
<evidence type="ECO:0000256" key="5">
    <source>
        <dbReference type="ARBA" id="ARBA00022989"/>
    </source>
</evidence>
<keyword evidence="10" id="KW-1185">Reference proteome</keyword>
<name>A0A3R6G3Q4_9BACT</name>
<evidence type="ECO:0000256" key="8">
    <source>
        <dbReference type="SAM" id="Phobius"/>
    </source>
</evidence>
<organism evidence="9 10">
    <name type="scientific">Leyella stercorea</name>
    <dbReference type="NCBI Taxonomy" id="363265"/>
    <lineage>
        <taxon>Bacteria</taxon>
        <taxon>Pseudomonadati</taxon>
        <taxon>Bacteroidota</taxon>
        <taxon>Bacteroidia</taxon>
        <taxon>Bacteroidales</taxon>
        <taxon>Prevotellaceae</taxon>
        <taxon>Leyella</taxon>
    </lineage>
</organism>
<protein>
    <submittedName>
        <fullName evidence="9">Biopolymer transporter ExbD</fullName>
    </submittedName>
</protein>
<evidence type="ECO:0000256" key="1">
    <source>
        <dbReference type="ARBA" id="ARBA00004162"/>
    </source>
</evidence>
<dbReference type="RefSeq" id="WP_118355446.1">
    <property type="nucleotide sequence ID" value="NZ_CALLOM010000051.1"/>
</dbReference>
<dbReference type="EMBL" id="QRNO01000033">
    <property type="protein sequence ID" value="RHK50193.1"/>
    <property type="molecule type" value="Genomic_DNA"/>
</dbReference>
<keyword evidence="5 8" id="KW-1133">Transmembrane helix</keyword>
<evidence type="ECO:0000256" key="2">
    <source>
        <dbReference type="ARBA" id="ARBA00005811"/>
    </source>
</evidence>
<dbReference type="OrthoDB" id="9810103at2"/>
<dbReference type="GO" id="GO:0015031">
    <property type="term" value="P:protein transport"/>
    <property type="evidence" value="ECO:0007669"/>
    <property type="project" value="UniProtKB-KW"/>
</dbReference>
<comment type="similarity">
    <text evidence="2 7">Belongs to the ExbD/TolR family.</text>
</comment>
<reference evidence="9 10" key="1">
    <citation type="submission" date="2018-08" db="EMBL/GenBank/DDBJ databases">
        <title>A genome reference for cultivated species of the human gut microbiota.</title>
        <authorList>
            <person name="Zou Y."/>
            <person name="Xue W."/>
            <person name="Luo G."/>
        </authorList>
    </citation>
    <scope>NUCLEOTIDE SEQUENCE [LARGE SCALE GENOMIC DNA]</scope>
    <source>
        <strain evidence="9 10">AF42-9</strain>
    </source>
</reference>
<comment type="subcellular location">
    <subcellularLocation>
        <location evidence="1">Cell membrane</location>
        <topology evidence="1">Single-pass membrane protein</topology>
    </subcellularLocation>
    <subcellularLocation>
        <location evidence="7">Cell membrane</location>
        <topology evidence="7">Single-pass type II membrane protein</topology>
    </subcellularLocation>
</comment>
<sequence length="154" mass="17427">MIRQRIDRSVPTLNTSSLPDLIFTVLFFFMVVTHMRQVTLKVRFRVPQGTELTRLTKKSAVSYVYIGTPSETTTGGIPSYKGVTIQLNDKYATPDEVTTYVSAERKAMSDEDQEQQIVSVKADRSTPMALISEVKLALRKADVRRMSYSAEQKK</sequence>
<keyword evidence="7" id="KW-0813">Transport</keyword>
<keyword evidence="3" id="KW-1003">Cell membrane</keyword>
<evidence type="ECO:0000256" key="4">
    <source>
        <dbReference type="ARBA" id="ARBA00022692"/>
    </source>
</evidence>
<dbReference type="GO" id="GO:0005886">
    <property type="term" value="C:plasma membrane"/>
    <property type="evidence" value="ECO:0007669"/>
    <property type="project" value="UniProtKB-SubCell"/>
</dbReference>
<proteinExistence type="inferred from homology"/>
<dbReference type="GO" id="GO:0022857">
    <property type="term" value="F:transmembrane transporter activity"/>
    <property type="evidence" value="ECO:0007669"/>
    <property type="project" value="InterPro"/>
</dbReference>
<keyword evidence="7" id="KW-0653">Protein transport</keyword>
<keyword evidence="6 8" id="KW-0472">Membrane</keyword>
<feature type="transmembrane region" description="Helical" evidence="8">
    <location>
        <begin position="17"/>
        <end position="35"/>
    </location>
</feature>
<gene>
    <name evidence="9" type="ORF">DW060_07700</name>
</gene>
<dbReference type="Proteomes" id="UP000286598">
    <property type="component" value="Unassembled WGS sequence"/>
</dbReference>
<evidence type="ECO:0000256" key="3">
    <source>
        <dbReference type="ARBA" id="ARBA00022475"/>
    </source>
</evidence>
<evidence type="ECO:0000256" key="6">
    <source>
        <dbReference type="ARBA" id="ARBA00023136"/>
    </source>
</evidence>
<evidence type="ECO:0000313" key="10">
    <source>
        <dbReference type="Proteomes" id="UP000286598"/>
    </source>
</evidence>
<accession>A0A3R6G3Q4</accession>
<dbReference type="AlphaFoldDB" id="A0A3R6G3Q4"/>
<comment type="caution">
    <text evidence="9">The sequence shown here is derived from an EMBL/GenBank/DDBJ whole genome shotgun (WGS) entry which is preliminary data.</text>
</comment>
<dbReference type="InterPro" id="IPR003400">
    <property type="entry name" value="ExbD"/>
</dbReference>